<sequence>MALTEKMKKFALAIVDGKTNKEAAISAGYAEKTASAAGARLAKDPEIIVYIEMLKAQKEGRSLTSDSPKVKPKDTPENSGEDENPIEEFQFEGDDPLDFLIKVMNFNGNKLPLRMQAAIAALPYKHGKVAEKGKKQTKAETAREGSKSGKFATLDNQLMS</sequence>
<protein>
    <submittedName>
        <fullName evidence="2">Terminase small subunit</fullName>
    </submittedName>
</protein>
<dbReference type="RefSeq" id="WP_188147442.1">
    <property type="nucleotide sequence ID" value="NZ_JACSVK010000097.1"/>
</dbReference>
<dbReference type="AlphaFoldDB" id="A0A8I0K7W6"/>
<dbReference type="GO" id="GO:0051276">
    <property type="term" value="P:chromosome organization"/>
    <property type="evidence" value="ECO:0007669"/>
    <property type="project" value="InterPro"/>
</dbReference>
<gene>
    <name evidence="2" type="ORF">IAG11_18520</name>
</gene>
<organism evidence="2 3">
    <name type="scientific">Acinetobacter baumannii</name>
    <dbReference type="NCBI Taxonomy" id="470"/>
    <lineage>
        <taxon>Bacteria</taxon>
        <taxon>Pseudomonadati</taxon>
        <taxon>Pseudomonadota</taxon>
        <taxon>Gammaproteobacteria</taxon>
        <taxon>Moraxellales</taxon>
        <taxon>Moraxellaceae</taxon>
        <taxon>Acinetobacter</taxon>
        <taxon>Acinetobacter calcoaceticus/baumannii complex</taxon>
    </lineage>
</organism>
<dbReference type="EMBL" id="JACSVK010000097">
    <property type="protein sequence ID" value="MBD0221866.1"/>
    <property type="molecule type" value="Genomic_DNA"/>
</dbReference>
<dbReference type="InterPro" id="IPR038713">
    <property type="entry name" value="Terminase_Gp1_N_sf"/>
</dbReference>
<reference evidence="2" key="1">
    <citation type="submission" date="2020-08" db="EMBL/GenBank/DDBJ databases">
        <title>Diversity of carbapenem-resistant Acinetobacter baumannii and bacteriophage-mediated spread of the Oxa23 carbapenemase.</title>
        <authorList>
            <person name="Abouelfetouh A."/>
            <person name="Mattock J."/>
            <person name="Turner D."/>
            <person name="Li E."/>
            <person name="Evans B.A."/>
        </authorList>
    </citation>
    <scope>NUCLEOTIDE SEQUENCE</scope>
    <source>
        <strain evidence="2">A86</strain>
    </source>
</reference>
<accession>A0A8I0K7W6</accession>
<feature type="region of interest" description="Disordered" evidence="1">
    <location>
        <begin position="129"/>
        <end position="160"/>
    </location>
</feature>
<proteinExistence type="predicted"/>
<feature type="compositionally biased region" description="Basic and acidic residues" evidence="1">
    <location>
        <begin position="129"/>
        <end position="147"/>
    </location>
</feature>
<feature type="region of interest" description="Disordered" evidence="1">
    <location>
        <begin position="59"/>
        <end position="87"/>
    </location>
</feature>
<name>A0A8I0K7W6_ACIBA</name>
<evidence type="ECO:0000256" key="1">
    <source>
        <dbReference type="SAM" id="MobiDB-lite"/>
    </source>
</evidence>
<evidence type="ECO:0000313" key="2">
    <source>
        <dbReference type="EMBL" id="MBD0221866.1"/>
    </source>
</evidence>
<comment type="caution">
    <text evidence="2">The sequence shown here is derived from an EMBL/GenBank/DDBJ whole genome shotgun (WGS) entry which is preliminary data.</text>
</comment>
<dbReference type="Gene3D" id="1.10.10.1400">
    <property type="entry name" value="Terminase, small subunit, N-terminal DNA-binding domain, HTH motif"/>
    <property type="match status" value="1"/>
</dbReference>
<dbReference type="Pfam" id="PF03592">
    <property type="entry name" value="Terminase_2"/>
    <property type="match status" value="1"/>
</dbReference>
<evidence type="ECO:0000313" key="3">
    <source>
        <dbReference type="Proteomes" id="UP000634608"/>
    </source>
</evidence>
<dbReference type="InterPro" id="IPR005335">
    <property type="entry name" value="Terminase_ssu"/>
</dbReference>
<dbReference type="Proteomes" id="UP000634608">
    <property type="component" value="Unassembled WGS sequence"/>
</dbReference>